<dbReference type="AlphaFoldDB" id="A0A168LMW4"/>
<keyword evidence="12" id="KW-0969">Cilium</keyword>
<dbReference type="STRING" id="494026.PGLA_08585"/>
<keyword evidence="5 10" id="KW-1133">Transmembrane helix</keyword>
<dbReference type="EMBL" id="LVJH01000011">
    <property type="protein sequence ID" value="OAB43611.1"/>
    <property type="molecule type" value="Genomic_DNA"/>
</dbReference>
<comment type="subcellular location">
    <subcellularLocation>
        <location evidence="1">Cell membrane</location>
        <topology evidence="1">Single-pass membrane protein</topology>
    </subcellularLocation>
</comment>
<feature type="coiled-coil region" evidence="8">
    <location>
        <begin position="97"/>
        <end position="124"/>
    </location>
</feature>
<evidence type="ECO:0000313" key="13">
    <source>
        <dbReference type="Proteomes" id="UP000076967"/>
    </source>
</evidence>
<protein>
    <submittedName>
        <fullName evidence="12">Flagellar motor protein MotB</fullName>
    </submittedName>
</protein>
<keyword evidence="8" id="KW-0175">Coiled coil</keyword>
<keyword evidence="12" id="KW-0966">Cell projection</keyword>
<dbReference type="PROSITE" id="PS51123">
    <property type="entry name" value="OMPA_2"/>
    <property type="match status" value="1"/>
</dbReference>
<evidence type="ECO:0000256" key="5">
    <source>
        <dbReference type="ARBA" id="ARBA00022989"/>
    </source>
</evidence>
<keyword evidence="3" id="KW-1003">Cell membrane</keyword>
<dbReference type="CDD" id="cd07185">
    <property type="entry name" value="OmpA_C-like"/>
    <property type="match status" value="1"/>
</dbReference>
<dbReference type="InterPro" id="IPR036737">
    <property type="entry name" value="OmpA-like_sf"/>
</dbReference>
<dbReference type="SUPFAM" id="SSF103088">
    <property type="entry name" value="OmpA-like"/>
    <property type="match status" value="1"/>
</dbReference>
<evidence type="ECO:0000256" key="2">
    <source>
        <dbReference type="ARBA" id="ARBA00008914"/>
    </source>
</evidence>
<evidence type="ECO:0000256" key="7">
    <source>
        <dbReference type="PROSITE-ProRule" id="PRU00473"/>
    </source>
</evidence>
<evidence type="ECO:0000256" key="8">
    <source>
        <dbReference type="SAM" id="Coils"/>
    </source>
</evidence>
<evidence type="ECO:0000256" key="6">
    <source>
        <dbReference type="ARBA" id="ARBA00023136"/>
    </source>
</evidence>
<keyword evidence="12" id="KW-0282">Flagellum</keyword>
<feature type="domain" description="OmpA-like" evidence="11">
    <location>
        <begin position="137"/>
        <end position="259"/>
    </location>
</feature>
<sequence length="273" mass="30774">MSKKARRHEHEEHADESWLLPYADLLTLLLALFIVLYSMSATDAKKFEEMSEAFNAAFTSGTGVLDYKSPISSTQPTSQATATQNDKDITSKKDKKKDQQALLIKQEQIDLEKLKKQMDQYIQKSGLTNQLDTKLNQSQLMITISDTALFASGKANVKPESKQLAAAISEMLQQFPDYEVVVSGHTDNIPIYNIDYESNWDLSSARALQFLKILLLNTNLDPKKFTPVGYGEYHPIAENSTAVNRAKNRRVEVSLIRKYQDSTQLMNISGSKE</sequence>
<evidence type="ECO:0000256" key="3">
    <source>
        <dbReference type="ARBA" id="ARBA00022475"/>
    </source>
</evidence>
<proteinExistence type="inferred from homology"/>
<evidence type="ECO:0000256" key="9">
    <source>
        <dbReference type="SAM" id="MobiDB-lite"/>
    </source>
</evidence>
<evidence type="ECO:0000259" key="11">
    <source>
        <dbReference type="PROSITE" id="PS51123"/>
    </source>
</evidence>
<evidence type="ECO:0000256" key="10">
    <source>
        <dbReference type="SAM" id="Phobius"/>
    </source>
</evidence>
<dbReference type="PANTHER" id="PTHR30329:SF21">
    <property type="entry name" value="LIPOPROTEIN YIAD-RELATED"/>
    <property type="match status" value="1"/>
</dbReference>
<dbReference type="Gene3D" id="3.30.1330.60">
    <property type="entry name" value="OmpA-like domain"/>
    <property type="match status" value="1"/>
</dbReference>
<dbReference type="InterPro" id="IPR006665">
    <property type="entry name" value="OmpA-like"/>
</dbReference>
<dbReference type="Pfam" id="PF13677">
    <property type="entry name" value="MotB_plug"/>
    <property type="match status" value="1"/>
</dbReference>
<keyword evidence="13" id="KW-1185">Reference proteome</keyword>
<feature type="compositionally biased region" description="Basic and acidic residues" evidence="9">
    <location>
        <begin position="85"/>
        <end position="96"/>
    </location>
</feature>
<feature type="region of interest" description="Disordered" evidence="9">
    <location>
        <begin position="69"/>
        <end position="96"/>
    </location>
</feature>
<comment type="similarity">
    <text evidence="2">Belongs to the MotB family.</text>
</comment>
<dbReference type="InterPro" id="IPR025713">
    <property type="entry name" value="MotB-like_N_dom"/>
</dbReference>
<evidence type="ECO:0000256" key="4">
    <source>
        <dbReference type="ARBA" id="ARBA00022692"/>
    </source>
</evidence>
<accession>A0A168LMW4</accession>
<gene>
    <name evidence="12" type="ORF">PGLA_08585</name>
</gene>
<dbReference type="PANTHER" id="PTHR30329">
    <property type="entry name" value="STATOR ELEMENT OF FLAGELLAR MOTOR COMPLEX"/>
    <property type="match status" value="1"/>
</dbReference>
<dbReference type="RefSeq" id="WP_068531606.1">
    <property type="nucleotide sequence ID" value="NZ_LVJH01000011.1"/>
</dbReference>
<name>A0A168LMW4_9BACL</name>
<evidence type="ECO:0000256" key="1">
    <source>
        <dbReference type="ARBA" id="ARBA00004162"/>
    </source>
</evidence>
<dbReference type="GO" id="GO:0005886">
    <property type="term" value="C:plasma membrane"/>
    <property type="evidence" value="ECO:0007669"/>
    <property type="project" value="UniProtKB-SubCell"/>
</dbReference>
<evidence type="ECO:0000313" key="12">
    <source>
        <dbReference type="EMBL" id="OAB43611.1"/>
    </source>
</evidence>
<dbReference type="InterPro" id="IPR050330">
    <property type="entry name" value="Bact_OuterMem_StrucFunc"/>
</dbReference>
<dbReference type="Pfam" id="PF00691">
    <property type="entry name" value="OmpA"/>
    <property type="match status" value="1"/>
</dbReference>
<dbReference type="Proteomes" id="UP000076967">
    <property type="component" value="Unassembled WGS sequence"/>
</dbReference>
<feature type="transmembrane region" description="Helical" evidence="10">
    <location>
        <begin position="20"/>
        <end position="40"/>
    </location>
</feature>
<dbReference type="NCBIfam" id="NF005831">
    <property type="entry name" value="PRK07734.1"/>
    <property type="match status" value="1"/>
</dbReference>
<keyword evidence="6 7" id="KW-0472">Membrane</keyword>
<comment type="caution">
    <text evidence="12">The sequence shown here is derived from an EMBL/GenBank/DDBJ whole genome shotgun (WGS) entry which is preliminary data.</text>
</comment>
<organism evidence="12 13">
    <name type="scientific">Paenibacillus glacialis</name>
    <dbReference type="NCBI Taxonomy" id="494026"/>
    <lineage>
        <taxon>Bacteria</taxon>
        <taxon>Bacillati</taxon>
        <taxon>Bacillota</taxon>
        <taxon>Bacilli</taxon>
        <taxon>Bacillales</taxon>
        <taxon>Paenibacillaceae</taxon>
        <taxon>Paenibacillus</taxon>
    </lineage>
</organism>
<dbReference type="OrthoDB" id="9815217at2"/>
<keyword evidence="4 10" id="KW-0812">Transmembrane</keyword>
<feature type="compositionally biased region" description="Low complexity" evidence="9">
    <location>
        <begin position="69"/>
        <end position="84"/>
    </location>
</feature>
<reference evidence="12 13" key="1">
    <citation type="submission" date="2016-03" db="EMBL/GenBank/DDBJ databases">
        <title>Draft genome sequence of Paenibacillus glacialis DSM 22343.</title>
        <authorList>
            <person name="Shin S.-K."/>
            <person name="Yi H."/>
        </authorList>
    </citation>
    <scope>NUCLEOTIDE SEQUENCE [LARGE SCALE GENOMIC DNA]</scope>
    <source>
        <strain evidence="12 13">DSM 22343</strain>
    </source>
</reference>